<evidence type="ECO:0000313" key="2">
    <source>
        <dbReference type="EMBL" id="KAK4362792.1"/>
    </source>
</evidence>
<organism evidence="2 3">
    <name type="scientific">Anisodus tanguticus</name>
    <dbReference type="NCBI Taxonomy" id="243964"/>
    <lineage>
        <taxon>Eukaryota</taxon>
        <taxon>Viridiplantae</taxon>
        <taxon>Streptophyta</taxon>
        <taxon>Embryophyta</taxon>
        <taxon>Tracheophyta</taxon>
        <taxon>Spermatophyta</taxon>
        <taxon>Magnoliopsida</taxon>
        <taxon>eudicotyledons</taxon>
        <taxon>Gunneridae</taxon>
        <taxon>Pentapetalae</taxon>
        <taxon>asterids</taxon>
        <taxon>lamiids</taxon>
        <taxon>Solanales</taxon>
        <taxon>Solanaceae</taxon>
        <taxon>Solanoideae</taxon>
        <taxon>Hyoscyameae</taxon>
        <taxon>Anisodus</taxon>
    </lineage>
</organism>
<reference evidence="2" key="1">
    <citation type="submission" date="2023-12" db="EMBL/GenBank/DDBJ databases">
        <title>Genome assembly of Anisodus tanguticus.</title>
        <authorList>
            <person name="Wang Y.-J."/>
        </authorList>
    </citation>
    <scope>NUCLEOTIDE SEQUENCE</scope>
    <source>
        <strain evidence="2">KB-2021</strain>
        <tissue evidence="2">Leaf</tissue>
    </source>
</reference>
<dbReference type="EMBL" id="JAVYJV010000009">
    <property type="protein sequence ID" value="KAK4362792.1"/>
    <property type="molecule type" value="Genomic_DNA"/>
</dbReference>
<comment type="caution">
    <text evidence="2">The sequence shown here is derived from an EMBL/GenBank/DDBJ whole genome shotgun (WGS) entry which is preliminary data.</text>
</comment>
<proteinExistence type="predicted"/>
<name>A0AAE1S4V7_9SOLA</name>
<dbReference type="Proteomes" id="UP001291623">
    <property type="component" value="Unassembled WGS sequence"/>
</dbReference>
<protein>
    <submittedName>
        <fullName evidence="2">Uncharacterized protein</fullName>
    </submittedName>
</protein>
<evidence type="ECO:0000313" key="3">
    <source>
        <dbReference type="Proteomes" id="UP001291623"/>
    </source>
</evidence>
<sequence>MEGVAQKFEAEEGMHCEVEQKMTSEPYLWMQTSFPCIQGKYHPYCEIMPSITQNNEATTIKMSSIRRSSAQGKKKRDKKKEIINQTCKSRNVSGEHYACQPQEIDTMEKKV</sequence>
<gene>
    <name evidence="2" type="ORF">RND71_018033</name>
</gene>
<feature type="region of interest" description="Disordered" evidence="1">
    <location>
        <begin position="65"/>
        <end position="86"/>
    </location>
</feature>
<evidence type="ECO:0000256" key="1">
    <source>
        <dbReference type="SAM" id="MobiDB-lite"/>
    </source>
</evidence>
<keyword evidence="3" id="KW-1185">Reference proteome</keyword>
<accession>A0AAE1S4V7</accession>
<dbReference type="AlphaFoldDB" id="A0AAE1S4V7"/>